<dbReference type="PROSITE" id="PS50006">
    <property type="entry name" value="FHA_DOMAIN"/>
    <property type="match status" value="1"/>
</dbReference>
<keyword evidence="3" id="KW-1185">Reference proteome</keyword>
<evidence type="ECO:0000313" key="3">
    <source>
        <dbReference type="Proteomes" id="UP000092154"/>
    </source>
</evidence>
<feature type="domain" description="FHA" evidence="1">
    <location>
        <begin position="23"/>
        <end position="80"/>
    </location>
</feature>
<dbReference type="InterPro" id="IPR000253">
    <property type="entry name" value="FHA_dom"/>
</dbReference>
<dbReference type="EMBL" id="KV448207">
    <property type="protein sequence ID" value="OAX40561.1"/>
    <property type="molecule type" value="Genomic_DNA"/>
</dbReference>
<dbReference type="CDD" id="cd00060">
    <property type="entry name" value="FHA"/>
    <property type="match status" value="1"/>
</dbReference>
<dbReference type="InterPro" id="IPR008984">
    <property type="entry name" value="SMAD_FHA_dom_sf"/>
</dbReference>
<dbReference type="AlphaFoldDB" id="A0A1B7N6V2"/>
<dbReference type="SUPFAM" id="SSF49879">
    <property type="entry name" value="SMAD/FHA domain"/>
    <property type="match status" value="1"/>
</dbReference>
<gene>
    <name evidence="2" type="ORF">K503DRAFT_737271</name>
</gene>
<dbReference type="InParanoid" id="A0A1B7N6V2"/>
<sequence>MNFNVSPSLTLAPTADSCPFEAIRLSFTSNMRIPLGPEVFTPGGSISLASPHVEIWLQNKQILIRDQKTAYGTYVNGVRIVQQTLLQNGDILTLGTPISRSSAVPAKVTNDQLKPIKALVTIVGV</sequence>
<evidence type="ECO:0000313" key="2">
    <source>
        <dbReference type="EMBL" id="OAX40561.1"/>
    </source>
</evidence>
<dbReference type="Proteomes" id="UP000092154">
    <property type="component" value="Unassembled WGS sequence"/>
</dbReference>
<dbReference type="STRING" id="1314800.A0A1B7N6V2"/>
<protein>
    <recommendedName>
        <fullName evidence="1">FHA domain-containing protein</fullName>
    </recommendedName>
</protein>
<name>A0A1B7N6V2_9AGAM</name>
<dbReference type="OrthoDB" id="687730at2759"/>
<proteinExistence type="predicted"/>
<reference evidence="2 3" key="1">
    <citation type="submission" date="2016-06" db="EMBL/GenBank/DDBJ databases">
        <title>Comparative genomics of the ectomycorrhizal sister species Rhizopogon vinicolor and Rhizopogon vesiculosus (Basidiomycota: Boletales) reveals a divergence of the mating type B locus.</title>
        <authorList>
            <consortium name="DOE Joint Genome Institute"/>
            <person name="Mujic A.B."/>
            <person name="Kuo A."/>
            <person name="Tritt A."/>
            <person name="Lipzen A."/>
            <person name="Chen C."/>
            <person name="Johnson J."/>
            <person name="Sharma A."/>
            <person name="Barry K."/>
            <person name="Grigoriev I.V."/>
            <person name="Spatafora J.W."/>
        </authorList>
    </citation>
    <scope>NUCLEOTIDE SEQUENCE [LARGE SCALE GENOMIC DNA]</scope>
    <source>
        <strain evidence="2 3">AM-OR11-026</strain>
    </source>
</reference>
<evidence type="ECO:0000259" key="1">
    <source>
        <dbReference type="PROSITE" id="PS50006"/>
    </source>
</evidence>
<dbReference type="Gene3D" id="2.60.200.20">
    <property type="match status" value="1"/>
</dbReference>
<organism evidence="2 3">
    <name type="scientific">Rhizopogon vinicolor AM-OR11-026</name>
    <dbReference type="NCBI Taxonomy" id="1314800"/>
    <lineage>
        <taxon>Eukaryota</taxon>
        <taxon>Fungi</taxon>
        <taxon>Dikarya</taxon>
        <taxon>Basidiomycota</taxon>
        <taxon>Agaricomycotina</taxon>
        <taxon>Agaricomycetes</taxon>
        <taxon>Agaricomycetidae</taxon>
        <taxon>Boletales</taxon>
        <taxon>Suillineae</taxon>
        <taxon>Rhizopogonaceae</taxon>
        <taxon>Rhizopogon</taxon>
    </lineage>
</organism>
<dbReference type="Pfam" id="PF00498">
    <property type="entry name" value="FHA"/>
    <property type="match status" value="1"/>
</dbReference>
<accession>A0A1B7N6V2</accession>